<dbReference type="OrthoDB" id="3577648at2"/>
<evidence type="ECO:0000313" key="1">
    <source>
        <dbReference type="EMBL" id="AIJ33214.1"/>
    </source>
</evidence>
<evidence type="ECO:0008006" key="5">
    <source>
        <dbReference type="Google" id="ProtNLM"/>
    </source>
</evidence>
<gene>
    <name evidence="1" type="ORF">CIMIT_04240</name>
    <name evidence="2" type="ORF">SAMEA4535761_00914</name>
</gene>
<dbReference type="AlphaFoldDB" id="A0A076NFG5"/>
<evidence type="ECO:0000313" key="3">
    <source>
        <dbReference type="Proteomes" id="UP000028780"/>
    </source>
</evidence>
<keyword evidence="3" id="KW-1185">Reference proteome</keyword>
<proteinExistence type="predicted"/>
<dbReference type="RefSeq" id="WP_038589581.1">
    <property type="nucleotide sequence ID" value="NZ_CP009211.1"/>
</dbReference>
<dbReference type="EMBL" id="LT906467">
    <property type="protein sequence ID" value="SNV65043.1"/>
    <property type="molecule type" value="Genomic_DNA"/>
</dbReference>
<evidence type="ECO:0000313" key="2">
    <source>
        <dbReference type="EMBL" id="SNV65043.1"/>
    </source>
</evidence>
<accession>A0A076NFG5</accession>
<dbReference type="Proteomes" id="UP000028780">
    <property type="component" value="Chromosome"/>
</dbReference>
<dbReference type="Proteomes" id="UP000215374">
    <property type="component" value="Chromosome 1"/>
</dbReference>
<evidence type="ECO:0000313" key="4">
    <source>
        <dbReference type="Proteomes" id="UP000215374"/>
    </source>
</evidence>
<dbReference type="eggNOG" id="ENOG5033J7G">
    <property type="taxonomic scope" value="Bacteria"/>
</dbReference>
<name>A0A076NFG5_9CORY</name>
<protein>
    <recommendedName>
        <fullName evidence="5">Toxin</fullName>
    </recommendedName>
</protein>
<dbReference type="EMBL" id="CP009211">
    <property type="protein sequence ID" value="AIJ33214.1"/>
    <property type="molecule type" value="Genomic_DNA"/>
</dbReference>
<dbReference type="HOGENOM" id="CLU_168745_1_1_11"/>
<reference evidence="1 3" key="1">
    <citation type="submission" date="2014-08" db="EMBL/GenBank/DDBJ databases">
        <title>Complete genome sequence of Corynebacterium imitans DSM 44264, isolated from a five-month-old boy with suspected pharyngeal diphtheria.</title>
        <authorList>
            <person name="Mollmann S."/>
            <person name="Albersmeier A."/>
            <person name="Ruckert C."/>
            <person name="Tauch A."/>
        </authorList>
    </citation>
    <scope>NUCLEOTIDE SEQUENCE [LARGE SCALE GENOMIC DNA]</scope>
    <source>
        <strain evidence="1 3">DSM 44264</strain>
    </source>
</reference>
<organism evidence="1 3">
    <name type="scientific">Corynebacterium imitans</name>
    <dbReference type="NCBI Taxonomy" id="156978"/>
    <lineage>
        <taxon>Bacteria</taxon>
        <taxon>Bacillati</taxon>
        <taxon>Actinomycetota</taxon>
        <taxon>Actinomycetes</taxon>
        <taxon>Mycobacteriales</taxon>
        <taxon>Corynebacteriaceae</taxon>
        <taxon>Corynebacterium</taxon>
    </lineage>
</organism>
<dbReference type="KEGG" id="cii:CIMIT_04240"/>
<reference evidence="2 4" key="2">
    <citation type="submission" date="2017-06" db="EMBL/GenBank/DDBJ databases">
        <authorList>
            <consortium name="Pathogen Informatics"/>
        </authorList>
    </citation>
    <scope>NUCLEOTIDE SEQUENCE [LARGE SCALE GENOMIC DNA]</scope>
    <source>
        <strain evidence="2 4">NCTC13015</strain>
    </source>
</reference>
<sequence length="80" mass="9097">MDVRRSATKHGIKPEDTVTAATSGCVFKAPLDEDHPQRELRLGFDSSMRLLEIVVLIWDDSTETVIHSMKARKQYRALLD</sequence>